<dbReference type="Pfam" id="PF01168">
    <property type="entry name" value="Ala_racemase_N"/>
    <property type="match status" value="1"/>
</dbReference>
<dbReference type="Gene3D" id="3.20.20.10">
    <property type="entry name" value="Alanine racemase"/>
    <property type="match status" value="1"/>
</dbReference>
<dbReference type="AlphaFoldDB" id="A0A3N0B2W4"/>
<evidence type="ECO:0000256" key="4">
    <source>
        <dbReference type="RuleBase" id="RU004514"/>
    </source>
</evidence>
<evidence type="ECO:0000256" key="1">
    <source>
        <dbReference type="ARBA" id="ARBA00022898"/>
    </source>
</evidence>
<evidence type="ECO:0000256" key="2">
    <source>
        <dbReference type="HAMAP-Rule" id="MF_02087"/>
    </source>
</evidence>
<sequence length="230" mass="25186">MTLKERYERIAAEVGDACEACGRPRDAVRVIGVSKTVDVDAVEEAIAAGVHDFGENRPAELARKHDAFPHERWHFIGNIQSRQLNMVVGRACLIHSLCQVSHADRIERLAAEAGIVQDVLIEVNDGEENKQGLAPADLLAMLEHCAGLAHVRVRGLMTMAPQGDMAKASATFERLAKLRDEMGAALAERGMQDVDLHELSMGMSDDYREAIPQGATMVRIGRAIFSENYA</sequence>
<dbReference type="NCBIfam" id="TIGR00044">
    <property type="entry name" value="YggS family pyridoxal phosphate-dependent enzyme"/>
    <property type="match status" value="1"/>
</dbReference>
<proteinExistence type="inferred from homology"/>
<comment type="similarity">
    <text evidence="2 4">Belongs to the pyridoxal phosphate-binding protein YggS/PROSC family.</text>
</comment>
<feature type="modified residue" description="N6-(pyridoxal phosphate)lysine" evidence="2 3">
    <location>
        <position position="35"/>
    </location>
</feature>
<feature type="domain" description="Alanine racemase N-terminal" evidence="5">
    <location>
        <begin position="28"/>
        <end position="225"/>
    </location>
</feature>
<dbReference type="SUPFAM" id="SSF51419">
    <property type="entry name" value="PLP-binding barrel"/>
    <property type="match status" value="1"/>
</dbReference>
<comment type="function">
    <text evidence="2">Pyridoxal 5'-phosphate (PLP)-binding protein, which is involved in PLP homeostasis.</text>
</comment>
<dbReference type="InterPro" id="IPR029066">
    <property type="entry name" value="PLP-binding_barrel"/>
</dbReference>
<evidence type="ECO:0000313" key="6">
    <source>
        <dbReference type="EMBL" id="RNL41455.1"/>
    </source>
</evidence>
<keyword evidence="1 2" id="KW-0663">Pyridoxal phosphate</keyword>
<dbReference type="InterPro" id="IPR001608">
    <property type="entry name" value="Ala_racemase_N"/>
</dbReference>
<dbReference type="OrthoDB" id="9804072at2"/>
<dbReference type="Proteomes" id="UP000269591">
    <property type="component" value="Unassembled WGS sequence"/>
</dbReference>
<dbReference type="CDD" id="cd00635">
    <property type="entry name" value="PLPDE_III_YBL036c_like"/>
    <property type="match status" value="1"/>
</dbReference>
<dbReference type="PANTHER" id="PTHR10146">
    <property type="entry name" value="PROLINE SYNTHETASE CO-TRANSCRIBED BACTERIAL HOMOLOG PROTEIN"/>
    <property type="match status" value="1"/>
</dbReference>
<dbReference type="PANTHER" id="PTHR10146:SF14">
    <property type="entry name" value="PYRIDOXAL PHOSPHATE HOMEOSTASIS PROTEIN"/>
    <property type="match status" value="1"/>
</dbReference>
<accession>A0A3N0B2W4</accession>
<reference evidence="7" key="1">
    <citation type="submission" date="2018-05" db="EMBL/GenBank/DDBJ databases">
        <title>Genome Sequencing of selected type strains of the family Eggerthellaceae.</title>
        <authorList>
            <person name="Danylec N."/>
            <person name="Stoll D.A."/>
            <person name="Doetsch A."/>
            <person name="Huch M."/>
        </authorList>
    </citation>
    <scope>NUCLEOTIDE SEQUENCE [LARGE SCALE GENOMIC DNA]</scope>
    <source>
        <strain evidence="7">DSM 24851</strain>
    </source>
</reference>
<gene>
    <name evidence="6" type="ORF">DMP06_02415</name>
</gene>
<evidence type="ECO:0000313" key="7">
    <source>
        <dbReference type="Proteomes" id="UP000269591"/>
    </source>
</evidence>
<dbReference type="RefSeq" id="WP_123208153.1">
    <property type="nucleotide sequence ID" value="NZ_JBHTHO010000006.1"/>
</dbReference>
<organism evidence="6 7">
    <name type="scientific">Slackia equolifaciens</name>
    <dbReference type="NCBI Taxonomy" id="498718"/>
    <lineage>
        <taxon>Bacteria</taxon>
        <taxon>Bacillati</taxon>
        <taxon>Actinomycetota</taxon>
        <taxon>Coriobacteriia</taxon>
        <taxon>Eggerthellales</taxon>
        <taxon>Eggerthellaceae</taxon>
        <taxon>Slackia</taxon>
    </lineage>
</organism>
<evidence type="ECO:0000256" key="3">
    <source>
        <dbReference type="PIRSR" id="PIRSR004848-1"/>
    </source>
</evidence>
<dbReference type="PIRSF" id="PIRSF004848">
    <property type="entry name" value="YBL036c_PLPDEIII"/>
    <property type="match status" value="1"/>
</dbReference>
<dbReference type="InterPro" id="IPR011078">
    <property type="entry name" value="PyrdxlP_homeostasis"/>
</dbReference>
<name>A0A3N0B2W4_9ACTN</name>
<comment type="caution">
    <text evidence="6">The sequence shown here is derived from an EMBL/GenBank/DDBJ whole genome shotgun (WGS) entry which is preliminary data.</text>
</comment>
<keyword evidence="7" id="KW-1185">Reference proteome</keyword>
<dbReference type="EMBL" id="QIBX01000002">
    <property type="protein sequence ID" value="RNL41455.1"/>
    <property type="molecule type" value="Genomic_DNA"/>
</dbReference>
<dbReference type="HAMAP" id="MF_02087">
    <property type="entry name" value="PLP_homeostasis"/>
    <property type="match status" value="1"/>
</dbReference>
<comment type="cofactor">
    <cofactor evidence="3">
        <name>pyridoxal 5'-phosphate</name>
        <dbReference type="ChEBI" id="CHEBI:597326"/>
    </cofactor>
</comment>
<protein>
    <recommendedName>
        <fullName evidence="2">Pyridoxal phosphate homeostasis protein</fullName>
        <shortName evidence="2">PLP homeostasis protein</shortName>
    </recommendedName>
</protein>
<evidence type="ECO:0000259" key="5">
    <source>
        <dbReference type="Pfam" id="PF01168"/>
    </source>
</evidence>
<dbReference type="GO" id="GO:0030170">
    <property type="term" value="F:pyridoxal phosphate binding"/>
    <property type="evidence" value="ECO:0007669"/>
    <property type="project" value="UniProtKB-UniRule"/>
</dbReference>